<evidence type="ECO:0000313" key="2">
    <source>
        <dbReference type="EMBL" id="UOQ42969.1"/>
    </source>
</evidence>
<accession>A0ABY4EES3</accession>
<sequence length="162" mass="18709">MRKRIYTGRNIPNEDGVVVFLIGMRVNKWRAVHKWLPVFKAMPPMIKELYTTKDLGFLSMETFAGIRTTLMVQYWRSSEQLISYAHNEKHLNAWKNFNDKMRNNNAVGIYHETYLVPEGNCEGIYRNMPLFGLGQALGQKPVTNDMQSSRQRLKKAGNTAAP</sequence>
<gene>
    <name evidence="2" type="ORF">MUN89_13515</name>
</gene>
<organism evidence="2 3">
    <name type="scientific">Halobacillus salinarum</name>
    <dbReference type="NCBI Taxonomy" id="2932257"/>
    <lineage>
        <taxon>Bacteria</taxon>
        <taxon>Bacillati</taxon>
        <taxon>Bacillota</taxon>
        <taxon>Bacilli</taxon>
        <taxon>Bacillales</taxon>
        <taxon>Bacillaceae</taxon>
        <taxon>Halobacillus</taxon>
    </lineage>
</organism>
<evidence type="ECO:0000256" key="1">
    <source>
        <dbReference type="SAM" id="MobiDB-lite"/>
    </source>
</evidence>
<reference evidence="2 3" key="1">
    <citation type="submission" date="2022-04" db="EMBL/GenBank/DDBJ databases">
        <title>Halobacillus sp. isolated from saltern.</title>
        <authorList>
            <person name="Won M."/>
            <person name="Lee C.-M."/>
            <person name="Woen H.-Y."/>
            <person name="Kwon S.-W."/>
        </authorList>
    </citation>
    <scope>NUCLEOTIDE SEQUENCE [LARGE SCALE GENOMIC DNA]</scope>
    <source>
        <strain evidence="2 3">SSBR10-3</strain>
    </source>
</reference>
<evidence type="ECO:0000313" key="3">
    <source>
        <dbReference type="Proteomes" id="UP000831787"/>
    </source>
</evidence>
<proteinExistence type="predicted"/>
<name>A0ABY4EES3_9BACI</name>
<feature type="compositionally biased region" description="Polar residues" evidence="1">
    <location>
        <begin position="141"/>
        <end position="150"/>
    </location>
</feature>
<feature type="region of interest" description="Disordered" evidence="1">
    <location>
        <begin position="141"/>
        <end position="162"/>
    </location>
</feature>
<keyword evidence="3" id="KW-1185">Reference proteome</keyword>
<dbReference type="InterPro" id="IPR025444">
    <property type="entry name" value="Monooxy_af470"/>
</dbReference>
<dbReference type="RefSeq" id="WP_244708329.1">
    <property type="nucleotide sequence ID" value="NZ_CP095073.1"/>
</dbReference>
<protein>
    <submittedName>
        <fullName evidence="2">DUF4188 domain-containing protein</fullName>
    </submittedName>
</protein>
<dbReference type="Pfam" id="PF13826">
    <property type="entry name" value="Monooxy_af470-like"/>
    <property type="match status" value="1"/>
</dbReference>
<dbReference type="EMBL" id="CP095073">
    <property type="protein sequence ID" value="UOQ42969.1"/>
    <property type="molecule type" value="Genomic_DNA"/>
</dbReference>
<dbReference type="Proteomes" id="UP000831787">
    <property type="component" value="Chromosome"/>
</dbReference>